<dbReference type="InterPro" id="IPR039437">
    <property type="entry name" value="FrzH/put_lumazine-bd"/>
</dbReference>
<dbReference type="AlphaFoldDB" id="A0A2W5UUJ3"/>
<comment type="caution">
    <text evidence="1">The sequence shown here is derived from an EMBL/GenBank/DDBJ whole genome shotgun (WGS) entry which is preliminary data.</text>
</comment>
<dbReference type="Gene3D" id="3.10.450.50">
    <property type="match status" value="1"/>
</dbReference>
<protein>
    <recommendedName>
        <fullName evidence="3">DUF4440 domain-containing protein</fullName>
    </recommendedName>
</protein>
<accession>A0A2W5UUJ3</accession>
<name>A0A2W5UUJ3_9CAUL</name>
<dbReference type="RefSeq" id="WP_304282909.1">
    <property type="nucleotide sequence ID" value="NZ_QFQZ01000122.1"/>
</dbReference>
<evidence type="ECO:0000313" key="1">
    <source>
        <dbReference type="EMBL" id="PZR30642.1"/>
    </source>
</evidence>
<proteinExistence type="predicted"/>
<dbReference type="InterPro" id="IPR032710">
    <property type="entry name" value="NTF2-like_dom_sf"/>
</dbReference>
<organism evidence="1 2">
    <name type="scientific">Caulobacter segnis</name>
    <dbReference type="NCBI Taxonomy" id="88688"/>
    <lineage>
        <taxon>Bacteria</taxon>
        <taxon>Pseudomonadati</taxon>
        <taxon>Pseudomonadota</taxon>
        <taxon>Alphaproteobacteria</taxon>
        <taxon>Caulobacterales</taxon>
        <taxon>Caulobacteraceae</taxon>
        <taxon>Caulobacter</taxon>
    </lineage>
</organism>
<evidence type="ECO:0008006" key="3">
    <source>
        <dbReference type="Google" id="ProtNLM"/>
    </source>
</evidence>
<dbReference type="Pfam" id="PF12893">
    <property type="entry name" value="Lumazine_bd_2"/>
    <property type="match status" value="1"/>
</dbReference>
<evidence type="ECO:0000313" key="2">
    <source>
        <dbReference type="Proteomes" id="UP000249393"/>
    </source>
</evidence>
<dbReference type="EMBL" id="QFQZ01000122">
    <property type="protein sequence ID" value="PZR30642.1"/>
    <property type="molecule type" value="Genomic_DNA"/>
</dbReference>
<gene>
    <name evidence="1" type="ORF">DI526_21960</name>
</gene>
<dbReference type="Proteomes" id="UP000249393">
    <property type="component" value="Unassembled WGS sequence"/>
</dbReference>
<sequence>MFALLLAAAVQAAPPPPADPEDKAVLATAQAFFDGFEKGDVAAMRATLLPNAQLMSLTSRPGGETVVRRFGFEETFGAKPPAGAREWMWSPVIIRRGALATISAPYELTVNGKTLHCGLDVFTLAKADGAWKIASISWTAEPEACPEIRKM</sequence>
<dbReference type="SUPFAM" id="SSF54427">
    <property type="entry name" value="NTF2-like"/>
    <property type="match status" value="1"/>
</dbReference>
<reference evidence="1 2" key="1">
    <citation type="submission" date="2017-08" db="EMBL/GenBank/DDBJ databases">
        <title>Infants hospitalized years apart are colonized by the same room-sourced microbial strains.</title>
        <authorList>
            <person name="Brooks B."/>
            <person name="Olm M.R."/>
            <person name="Firek B.A."/>
            <person name="Baker R."/>
            <person name="Thomas B.C."/>
            <person name="Morowitz M.J."/>
            <person name="Banfield J.F."/>
        </authorList>
    </citation>
    <scope>NUCLEOTIDE SEQUENCE [LARGE SCALE GENOMIC DNA]</scope>
    <source>
        <strain evidence="1">S2_003_000_R2_4</strain>
    </source>
</reference>